<dbReference type="STRING" id="203122.Sde_3789"/>
<dbReference type="eggNOG" id="COG4380">
    <property type="taxonomic scope" value="Bacteria"/>
</dbReference>
<dbReference type="EMBL" id="CP000282">
    <property type="protein sequence ID" value="ABD83044.1"/>
    <property type="molecule type" value="Genomic_DNA"/>
</dbReference>
<organism evidence="1 2">
    <name type="scientific">Saccharophagus degradans (strain 2-40 / ATCC 43961 / DSM 17024)</name>
    <dbReference type="NCBI Taxonomy" id="203122"/>
    <lineage>
        <taxon>Bacteria</taxon>
        <taxon>Pseudomonadati</taxon>
        <taxon>Pseudomonadota</taxon>
        <taxon>Gammaproteobacteria</taxon>
        <taxon>Cellvibrionales</taxon>
        <taxon>Cellvibrionaceae</taxon>
        <taxon>Saccharophagus</taxon>
    </lineage>
</organism>
<dbReference type="AlphaFoldDB" id="Q21E35"/>
<evidence type="ECO:0008006" key="3">
    <source>
        <dbReference type="Google" id="ProtNLM"/>
    </source>
</evidence>
<dbReference type="Proteomes" id="UP000001947">
    <property type="component" value="Chromosome"/>
</dbReference>
<evidence type="ECO:0000313" key="2">
    <source>
        <dbReference type="Proteomes" id="UP000001947"/>
    </source>
</evidence>
<dbReference type="Pfam" id="PF05643">
    <property type="entry name" value="GNA1162-like"/>
    <property type="match status" value="1"/>
</dbReference>
<dbReference type="InterPro" id="IPR008517">
    <property type="entry name" value="GNA1162-like"/>
</dbReference>
<reference evidence="1 2" key="1">
    <citation type="journal article" date="2008" name="PLoS Genet.">
        <title>Complete genome sequence of the complex carbohydrate-degrading marine bacterium, Saccharophagus degradans strain 2-40 T.</title>
        <authorList>
            <person name="Weiner R.M."/>
            <person name="Taylor L.E.II."/>
            <person name="Henrissat B."/>
            <person name="Hauser L."/>
            <person name="Land M."/>
            <person name="Coutinho P.M."/>
            <person name="Rancurel C."/>
            <person name="Saunders E.H."/>
            <person name="Longmire A.G."/>
            <person name="Zhang H."/>
            <person name="Bayer E.A."/>
            <person name="Gilbert H.J."/>
            <person name="Larimer F."/>
            <person name="Zhulin I.B."/>
            <person name="Ekborg N.A."/>
            <person name="Lamed R."/>
            <person name="Richardson P.M."/>
            <person name="Borovok I."/>
            <person name="Hutcheson S."/>
        </authorList>
    </citation>
    <scope>NUCLEOTIDE SEQUENCE [LARGE SCALE GENOMIC DNA]</scope>
    <source>
        <strain evidence="2">2-40 / ATCC 43961 / DSM 17024</strain>
    </source>
</reference>
<gene>
    <name evidence="1" type="ordered locus">Sde_3789</name>
</gene>
<dbReference type="HOGENOM" id="CLU_097432_1_0_6"/>
<name>Q21E35_SACD2</name>
<evidence type="ECO:0000313" key="1">
    <source>
        <dbReference type="EMBL" id="ABD83044.1"/>
    </source>
</evidence>
<protein>
    <recommendedName>
        <fullName evidence="3">Lipoprotein</fullName>
    </recommendedName>
</protein>
<sequence length="245" mass="27233">MLQLYSRLTRVSLIVLGAVFFYGCASTNSGPRAMTEFEQLRPTSILVVPVVNKSVDVEAPTYMLTTLPMVLGNRGYYVFPINTVKTILDHEGFYEPAEVHAQPPESLAAMFGADCILYVTIHEWTSQYILLATTTIVDFEYRLVNSDGHQFWHARKKLHYSPQNNDTGNPLANLVGAAISAALERAKPNYLPLTRQANGEVFLYNGTAIPPGPYSPKYQTYYSQFDVAPATNKTTEEQKTAPAAQ</sequence>
<accession>Q21E35</accession>
<dbReference type="PROSITE" id="PS51257">
    <property type="entry name" value="PROKAR_LIPOPROTEIN"/>
    <property type="match status" value="1"/>
</dbReference>
<dbReference type="Gene3D" id="3.40.50.10610">
    <property type="entry name" value="ABC-type transport auxiliary lipoprotein component"/>
    <property type="match status" value="1"/>
</dbReference>
<dbReference type="KEGG" id="sde:Sde_3789"/>
<keyword evidence="2" id="KW-1185">Reference proteome</keyword>
<proteinExistence type="predicted"/>
<dbReference type="RefSeq" id="WP_011470259.1">
    <property type="nucleotide sequence ID" value="NC_007912.1"/>
</dbReference>
<dbReference type="GeneID" id="98615392"/>